<organism evidence="2 3">
    <name type="scientific">Anaerotruncus colihominis</name>
    <dbReference type="NCBI Taxonomy" id="169435"/>
    <lineage>
        <taxon>Bacteria</taxon>
        <taxon>Bacillati</taxon>
        <taxon>Bacillota</taxon>
        <taxon>Clostridia</taxon>
        <taxon>Eubacteriales</taxon>
        <taxon>Oscillospiraceae</taxon>
        <taxon>Anaerotruncus</taxon>
    </lineage>
</organism>
<dbReference type="PANTHER" id="PTHR34047">
    <property type="entry name" value="NUCLEAR INTRON MATURASE 1, MITOCHONDRIAL-RELATED"/>
    <property type="match status" value="1"/>
</dbReference>
<dbReference type="CDD" id="cd01651">
    <property type="entry name" value="RT_G2_intron"/>
    <property type="match status" value="1"/>
</dbReference>
<dbReference type="PROSITE" id="PS50878">
    <property type="entry name" value="RT_POL"/>
    <property type="match status" value="1"/>
</dbReference>
<dbReference type="InterPro" id="IPR049030">
    <property type="entry name" value="AI2M-like_HNH"/>
</dbReference>
<dbReference type="EMBL" id="QXWZ01000001">
    <property type="protein sequence ID" value="NBI77288.1"/>
    <property type="molecule type" value="Genomic_DNA"/>
</dbReference>
<dbReference type="InterPro" id="IPR000477">
    <property type="entry name" value="RT_dom"/>
</dbReference>
<dbReference type="Proteomes" id="UP000446348">
    <property type="component" value="Unassembled WGS sequence"/>
</dbReference>
<accession>A0A845RE82</accession>
<dbReference type="PANTHER" id="PTHR34047:SF8">
    <property type="entry name" value="PROTEIN YKFC"/>
    <property type="match status" value="1"/>
</dbReference>
<dbReference type="RefSeq" id="WP_160208065.1">
    <property type="nucleotide sequence ID" value="NZ_QXWZ01000001.1"/>
</dbReference>
<dbReference type="AlphaFoldDB" id="A0A845RE82"/>
<dbReference type="GO" id="GO:0006397">
    <property type="term" value="P:mRNA processing"/>
    <property type="evidence" value="ECO:0007669"/>
    <property type="project" value="InterPro"/>
</dbReference>
<evidence type="ECO:0000313" key="2">
    <source>
        <dbReference type="EMBL" id="NBI77288.1"/>
    </source>
</evidence>
<dbReference type="Pfam" id="PF00078">
    <property type="entry name" value="RVT_1"/>
    <property type="match status" value="2"/>
</dbReference>
<protein>
    <submittedName>
        <fullName evidence="2">Group II intron reverse transcriptase/maturase</fullName>
    </submittedName>
</protein>
<comment type="caution">
    <text evidence="2">The sequence shown here is derived from an EMBL/GenBank/DDBJ whole genome shotgun (WGS) entry which is preliminary data.</text>
</comment>
<keyword evidence="2" id="KW-0548">Nucleotidyltransferase</keyword>
<evidence type="ECO:0000313" key="3">
    <source>
        <dbReference type="Proteomes" id="UP000446348"/>
    </source>
</evidence>
<evidence type="ECO:0000259" key="1">
    <source>
        <dbReference type="PROSITE" id="PS50878"/>
    </source>
</evidence>
<dbReference type="Pfam" id="PF01348">
    <property type="entry name" value="Intron_maturas2"/>
    <property type="match status" value="1"/>
</dbReference>
<feature type="domain" description="Reverse transcriptase" evidence="1">
    <location>
        <begin position="69"/>
        <end position="363"/>
    </location>
</feature>
<keyword evidence="2" id="KW-0695">RNA-directed DNA polymerase</keyword>
<reference evidence="2 3" key="1">
    <citation type="submission" date="2018-08" db="EMBL/GenBank/DDBJ databases">
        <title>Murine metabolic-syndrome-specific gut microbial biobank.</title>
        <authorList>
            <person name="Liu C."/>
        </authorList>
    </citation>
    <scope>NUCLEOTIDE SEQUENCE [LARGE SCALE GENOMIC DNA]</scope>
    <source>
        <strain evidence="2 3">X69</strain>
    </source>
</reference>
<sequence length="604" mass="70951">MRNPIDVLKLLTEKASVKGYTFERLYRNLYNPDFYLLAYKNIAASPGSMTTGADGLSIDNMSMARINKIIASLKDQTYQPNPARRTYIAKKNNPTKKRPLGIPSTNDKLVQEVIRMLLEAIYEPTFSNLSHGFRPKRSCHTALSQIKDTFTGVRWMVEGDIKACFDCFDHHVLINILRRRIKDEKFLSLMWKFLKAGYMEQWEYHKTYSGTPQGSGMSPILANIYLSELDTFMEEYKARFDTEPFKRNASKEYEKIARRYRKAKKKLDAGDHSKEAVQEFKAAQKLKLSTPYADVLDADFKRIQYNRYADDFVVGVIGSKQDAIYIKEDLRRFLSEKLKLTLSEEKTKVTHSSEAVRYLGYDIRVVRDKGVKRNKKGALQRVWYGKVFLYVPHEKWENKLHELRVMQVKWDENRGRDFWRPMHRNELLNSTDIEIVRQYNSEIRGLYNFYRIAENVGVLSKFYYMMRYSMLKTYAGKYRTTVSKIKKKYMRGGVFRVPYSTKSGPKQCEFYHDGFRKQDRGYDNVQDTLPRYIRYDGRNTLANRLKAGICELCGNKTDDIRMHHVRALKKLTGKTEAERLMLHMRRKSLALCPYCYQSTLAQEP</sequence>
<dbReference type="Pfam" id="PF21368">
    <property type="entry name" value="AI2M-like_HNH"/>
    <property type="match status" value="1"/>
</dbReference>
<name>A0A845RE82_9FIRM</name>
<proteinExistence type="predicted"/>
<keyword evidence="2" id="KW-0808">Transferase</keyword>
<dbReference type="InterPro" id="IPR051083">
    <property type="entry name" value="GrpII_Intron_Splice-Mob/Def"/>
</dbReference>
<gene>
    <name evidence="2" type="ORF">D3Z39_00085</name>
</gene>
<dbReference type="SUPFAM" id="SSF56672">
    <property type="entry name" value="DNA/RNA polymerases"/>
    <property type="match status" value="1"/>
</dbReference>
<dbReference type="OrthoDB" id="9788687at2"/>
<dbReference type="InterPro" id="IPR043502">
    <property type="entry name" value="DNA/RNA_pol_sf"/>
</dbReference>
<dbReference type="GO" id="GO:0003964">
    <property type="term" value="F:RNA-directed DNA polymerase activity"/>
    <property type="evidence" value="ECO:0007669"/>
    <property type="project" value="UniProtKB-KW"/>
</dbReference>
<dbReference type="InterPro" id="IPR024937">
    <property type="entry name" value="Domain_X"/>
</dbReference>